<accession>A0A7W7RTE9</accession>
<dbReference type="RefSeq" id="WP_281390862.1">
    <property type="nucleotide sequence ID" value="NZ_BAABEK010000039.1"/>
</dbReference>
<dbReference type="AlphaFoldDB" id="A0A7W7RTE9"/>
<dbReference type="Proteomes" id="UP000534286">
    <property type="component" value="Unassembled WGS sequence"/>
</dbReference>
<proteinExistence type="predicted"/>
<organism evidence="1 2">
    <name type="scientific">Streptosporangium album</name>
    <dbReference type="NCBI Taxonomy" id="47479"/>
    <lineage>
        <taxon>Bacteria</taxon>
        <taxon>Bacillati</taxon>
        <taxon>Actinomycetota</taxon>
        <taxon>Actinomycetes</taxon>
        <taxon>Streptosporangiales</taxon>
        <taxon>Streptosporangiaceae</taxon>
        <taxon>Streptosporangium</taxon>
    </lineage>
</organism>
<protein>
    <submittedName>
        <fullName evidence="1">Uncharacterized protein</fullName>
    </submittedName>
</protein>
<reference evidence="1 2" key="1">
    <citation type="submission" date="2020-08" db="EMBL/GenBank/DDBJ databases">
        <title>Sequencing the genomes of 1000 actinobacteria strains.</title>
        <authorList>
            <person name="Klenk H.-P."/>
        </authorList>
    </citation>
    <scope>NUCLEOTIDE SEQUENCE [LARGE SCALE GENOMIC DNA]</scope>
    <source>
        <strain evidence="1 2">DSM 43023</strain>
    </source>
</reference>
<sequence>MLELMYSCRGTSRMLRLSVKEGILNMFKISFKKYDSAKHRLE</sequence>
<comment type="caution">
    <text evidence="1">The sequence shown here is derived from an EMBL/GenBank/DDBJ whole genome shotgun (WGS) entry which is preliminary data.</text>
</comment>
<keyword evidence="2" id="KW-1185">Reference proteome</keyword>
<evidence type="ECO:0000313" key="1">
    <source>
        <dbReference type="EMBL" id="MBB4937851.1"/>
    </source>
</evidence>
<dbReference type="EMBL" id="JACHJU010000001">
    <property type="protein sequence ID" value="MBB4937851.1"/>
    <property type="molecule type" value="Genomic_DNA"/>
</dbReference>
<gene>
    <name evidence="1" type="ORF">FHR32_002156</name>
</gene>
<name>A0A7W7RTE9_9ACTN</name>
<evidence type="ECO:0000313" key="2">
    <source>
        <dbReference type="Proteomes" id="UP000534286"/>
    </source>
</evidence>